<feature type="compositionally biased region" description="Polar residues" evidence="1">
    <location>
        <begin position="99"/>
        <end position="127"/>
    </location>
</feature>
<dbReference type="Proteomes" id="UP000002146">
    <property type="component" value="Chromosome"/>
</dbReference>
<feature type="transmembrane region" description="Helical" evidence="2">
    <location>
        <begin position="37"/>
        <end position="58"/>
    </location>
</feature>
<evidence type="ECO:0000313" key="3">
    <source>
        <dbReference type="EMBL" id="ABN56238.1"/>
    </source>
</evidence>
<keyword evidence="2" id="KW-1133">Transmembrane helix</keyword>
<name>A3CS88_METMJ</name>
<keyword evidence="2" id="KW-0472">Membrane</keyword>
<dbReference type="KEGG" id="mem:Memar_0304"/>
<sequence length="488" mass="51230">MNGVPARIVKPALAAAEPANRVRGVPGPRRAAPLRSLLLAIVVLVLCIGMLAPLASALPGSDENGTADAPGEKLADKKAPITPAESLDPEEQDEKILSNSTGATVGNGNETADAETNGTLTAAPSQNATTTTEPTATKTAVADDKKKKKSANPTPTLERYAPPRPSATMAKSHYSQDRPLVQSDHQMILPGSSYTPEENETGIPSAVAVPRDGLLVRGIGVLLDRTPEDVVLTRSGVEIANLDWLLDPAMRLGSRHPRAVLEGETFTVIVTVEARNVTVTEENPAYVVLVPPPDETGVYEITRTREFQTLGDGERGVWEFTVVTRTGRLTLANLTLPEERLVTNLTSNPNLFAFQAYALAGDQEVPSSGFSDPVLAIRPEGDAGAAEESSLPGLYALSGVENSTLSPSETMAGAWARGVDHDAIVAAAVGDLEILNGLGKEELAAIYDLEGGGEGGAGGDPSASSPSIFDQIMEFFRGLFGMNQERAS</sequence>
<proteinExistence type="predicted"/>
<keyword evidence="5" id="KW-1185">Reference proteome</keyword>
<organism evidence="3 5">
    <name type="scientific">Methanoculleus marisnigri (strain ATCC 35101 / DSM 1498 / JR1)</name>
    <dbReference type="NCBI Taxonomy" id="368407"/>
    <lineage>
        <taxon>Archaea</taxon>
        <taxon>Methanobacteriati</taxon>
        <taxon>Methanobacteriota</taxon>
        <taxon>Stenosarchaea group</taxon>
        <taxon>Methanomicrobia</taxon>
        <taxon>Methanomicrobiales</taxon>
        <taxon>Methanomicrobiaceae</taxon>
        <taxon>Methanoculleus</taxon>
    </lineage>
</organism>
<dbReference type="AlphaFoldDB" id="A3CS88"/>
<accession>A3CS88</accession>
<evidence type="ECO:0000256" key="2">
    <source>
        <dbReference type="SAM" id="Phobius"/>
    </source>
</evidence>
<keyword evidence="2" id="KW-0812">Transmembrane</keyword>
<evidence type="ECO:0000256" key="1">
    <source>
        <dbReference type="SAM" id="MobiDB-lite"/>
    </source>
</evidence>
<dbReference type="STRING" id="368407.Memar_0304"/>
<feature type="region of interest" description="Disordered" evidence="1">
    <location>
        <begin position="57"/>
        <end position="78"/>
    </location>
</feature>
<protein>
    <submittedName>
        <fullName evidence="3">Uncharacterized protein</fullName>
    </submittedName>
</protein>
<feature type="region of interest" description="Disordered" evidence="1">
    <location>
        <begin position="99"/>
        <end position="176"/>
    </location>
</feature>
<dbReference type="eggNOG" id="arCOG12031">
    <property type="taxonomic scope" value="Archaea"/>
</dbReference>
<dbReference type="HOGENOM" id="CLU_040130_0_0_2"/>
<dbReference type="EMBL" id="CP000562">
    <property type="protein sequence ID" value="ABN56251.1"/>
    <property type="molecule type" value="Genomic_DNA"/>
</dbReference>
<feature type="compositionally biased region" description="Low complexity" evidence="1">
    <location>
        <begin position="128"/>
        <end position="140"/>
    </location>
</feature>
<evidence type="ECO:0000313" key="5">
    <source>
        <dbReference type="Proteomes" id="UP000002146"/>
    </source>
</evidence>
<dbReference type="KEGG" id="mem:Memar_0318"/>
<dbReference type="EMBL" id="CP000562">
    <property type="protein sequence ID" value="ABN56238.1"/>
    <property type="molecule type" value="Genomic_DNA"/>
</dbReference>
<evidence type="ECO:0000313" key="4">
    <source>
        <dbReference type="EMBL" id="ABN56251.1"/>
    </source>
</evidence>
<gene>
    <name evidence="3" type="ordered locus">Memar_0304</name>
    <name evidence="4" type="ordered locus">Memar_0318</name>
</gene>
<reference evidence="3 5" key="1">
    <citation type="journal article" date="2009" name="Stand. Genomic Sci.">
        <title>Complete genome sequence of Methanoculleus marisnigri Romesser et al. 1981 type strain JR1.</title>
        <authorList>
            <person name="Anderson I.J."/>
            <person name="Sieprawska-Lupa M."/>
            <person name="Lapidus A."/>
            <person name="Nolan M."/>
            <person name="Copeland A."/>
            <person name="Glavina Del Rio T."/>
            <person name="Tice H."/>
            <person name="Dalin E."/>
            <person name="Barry K."/>
            <person name="Saunders E."/>
            <person name="Han C."/>
            <person name="Brettin T."/>
            <person name="Detter J.C."/>
            <person name="Bruce D."/>
            <person name="Mikhailova N."/>
            <person name="Pitluck S."/>
            <person name="Hauser L."/>
            <person name="Land M."/>
            <person name="Lucas S."/>
            <person name="Richardson P."/>
            <person name="Whitman W.B."/>
            <person name="Kyrpides N.C."/>
        </authorList>
    </citation>
    <scope>NUCLEOTIDE SEQUENCE [LARGE SCALE GENOMIC DNA]</scope>
    <source>
        <strain evidence="5">ATCC 35101 / DSM 1498 / JR1</strain>
        <strain evidence="3">JR1</strain>
    </source>
</reference>